<comment type="similarity">
    <text evidence="2">Belongs to the ABC transporter superfamily.</text>
</comment>
<dbReference type="SMART" id="SM00382">
    <property type="entry name" value="AAA"/>
    <property type="match status" value="1"/>
</dbReference>
<evidence type="ECO:0000256" key="1">
    <source>
        <dbReference type="ARBA" id="ARBA00004202"/>
    </source>
</evidence>
<evidence type="ECO:0000256" key="8">
    <source>
        <dbReference type="SAM" id="MobiDB-lite"/>
    </source>
</evidence>
<dbReference type="InterPro" id="IPR003439">
    <property type="entry name" value="ABC_transporter-like_ATP-bd"/>
</dbReference>
<dbReference type="InterPro" id="IPR017871">
    <property type="entry name" value="ABC_transporter-like_CS"/>
</dbReference>
<keyword evidence="3" id="KW-0813">Transport</keyword>
<dbReference type="Proteomes" id="UP001596455">
    <property type="component" value="Unassembled WGS sequence"/>
</dbReference>
<dbReference type="PROSITE" id="PS50893">
    <property type="entry name" value="ABC_TRANSPORTER_2"/>
    <property type="match status" value="1"/>
</dbReference>
<dbReference type="InterPro" id="IPR050388">
    <property type="entry name" value="ABC_Ni/Peptide_Import"/>
</dbReference>
<evidence type="ECO:0000256" key="6">
    <source>
        <dbReference type="ARBA" id="ARBA00022840"/>
    </source>
</evidence>
<dbReference type="PROSITE" id="PS00211">
    <property type="entry name" value="ABC_TRANSPORTER_1"/>
    <property type="match status" value="1"/>
</dbReference>
<dbReference type="Pfam" id="PF08352">
    <property type="entry name" value="oligo_HPY"/>
    <property type="match status" value="1"/>
</dbReference>
<dbReference type="Pfam" id="PF00005">
    <property type="entry name" value="ABC_tran"/>
    <property type="match status" value="1"/>
</dbReference>
<dbReference type="PANTHER" id="PTHR43297">
    <property type="entry name" value="OLIGOPEPTIDE TRANSPORT ATP-BINDING PROTEIN APPD"/>
    <property type="match status" value="1"/>
</dbReference>
<dbReference type="EMBL" id="JBHTCQ010000002">
    <property type="protein sequence ID" value="MFC7405535.1"/>
    <property type="molecule type" value="Genomic_DNA"/>
</dbReference>
<comment type="subcellular location">
    <subcellularLocation>
        <location evidence="1">Cell membrane</location>
        <topology evidence="1">Peripheral membrane protein</topology>
    </subcellularLocation>
</comment>
<dbReference type="SUPFAM" id="SSF52540">
    <property type="entry name" value="P-loop containing nucleoside triphosphate hydrolases"/>
    <property type="match status" value="1"/>
</dbReference>
<keyword evidence="5" id="KW-0547">Nucleotide-binding</keyword>
<evidence type="ECO:0000256" key="5">
    <source>
        <dbReference type="ARBA" id="ARBA00022741"/>
    </source>
</evidence>
<name>A0ABW2Q808_9MICO</name>
<evidence type="ECO:0000313" key="10">
    <source>
        <dbReference type="EMBL" id="MFC7405535.1"/>
    </source>
</evidence>
<sequence>MSEPLLSVQDLVTEFDTPDGVVRAVDHVSFDVGRGEVVGVVGESGSGKSVTAMSVLGLVPPRTGRVVQGRAVFDGRDLLALPPDELRRLRGDELALVFQDPITSLNPVLTVGRQIAEAIRTHRDVTKGDAHATAVELLRAVGVDDPERRVDQYPHEYSGGMRQRVMIAMAVANRPKLLIADEPTTALDVTVQARVLELLARTRQEMEASIILITHDLGVIAEMADRVVVMYAGRVVETGGVHDIFREPRHPYTRGLLASRPGLEQSEQLPAIPGQAPSLLSLPSGCPFHPRCDQSHGRAPCRLEEPALLPVEDGTARRSSRCHYHEELAGERDEGAKSRSAEGGADR</sequence>
<evidence type="ECO:0000256" key="3">
    <source>
        <dbReference type="ARBA" id="ARBA00022448"/>
    </source>
</evidence>
<dbReference type="GO" id="GO:0005524">
    <property type="term" value="F:ATP binding"/>
    <property type="evidence" value="ECO:0007669"/>
    <property type="project" value="UniProtKB-KW"/>
</dbReference>
<keyword evidence="4" id="KW-1003">Cell membrane</keyword>
<evidence type="ECO:0000313" key="11">
    <source>
        <dbReference type="Proteomes" id="UP001596455"/>
    </source>
</evidence>
<dbReference type="NCBIfam" id="TIGR01727">
    <property type="entry name" value="oligo_HPY"/>
    <property type="match status" value="1"/>
</dbReference>
<feature type="domain" description="ABC transporter" evidence="9">
    <location>
        <begin position="6"/>
        <end position="257"/>
    </location>
</feature>
<dbReference type="PANTHER" id="PTHR43297:SF2">
    <property type="entry name" value="DIPEPTIDE TRANSPORT ATP-BINDING PROTEIN DPPD"/>
    <property type="match status" value="1"/>
</dbReference>
<dbReference type="RefSeq" id="WP_382394060.1">
    <property type="nucleotide sequence ID" value="NZ_JBHTCQ010000002.1"/>
</dbReference>
<dbReference type="InterPro" id="IPR013563">
    <property type="entry name" value="Oligopep_ABC_C"/>
</dbReference>
<dbReference type="InterPro" id="IPR027417">
    <property type="entry name" value="P-loop_NTPase"/>
</dbReference>
<evidence type="ECO:0000256" key="4">
    <source>
        <dbReference type="ARBA" id="ARBA00022475"/>
    </source>
</evidence>
<dbReference type="InterPro" id="IPR003593">
    <property type="entry name" value="AAA+_ATPase"/>
</dbReference>
<evidence type="ECO:0000259" key="9">
    <source>
        <dbReference type="PROSITE" id="PS50893"/>
    </source>
</evidence>
<dbReference type="CDD" id="cd03257">
    <property type="entry name" value="ABC_NikE_OppD_transporters"/>
    <property type="match status" value="1"/>
</dbReference>
<reference evidence="11" key="1">
    <citation type="journal article" date="2019" name="Int. J. Syst. Evol. Microbiol.">
        <title>The Global Catalogue of Microorganisms (GCM) 10K type strain sequencing project: providing services to taxonomists for standard genome sequencing and annotation.</title>
        <authorList>
            <consortium name="The Broad Institute Genomics Platform"/>
            <consortium name="The Broad Institute Genome Sequencing Center for Infectious Disease"/>
            <person name="Wu L."/>
            <person name="Ma J."/>
        </authorList>
    </citation>
    <scope>NUCLEOTIDE SEQUENCE [LARGE SCALE GENOMIC DNA]</scope>
    <source>
        <strain evidence="11">JCM 1490</strain>
    </source>
</reference>
<gene>
    <name evidence="10" type="ORF">ACFQQL_10490</name>
</gene>
<feature type="compositionally biased region" description="Basic and acidic residues" evidence="8">
    <location>
        <begin position="323"/>
        <end position="347"/>
    </location>
</feature>
<feature type="region of interest" description="Disordered" evidence="8">
    <location>
        <begin position="312"/>
        <end position="347"/>
    </location>
</feature>
<proteinExistence type="inferred from homology"/>
<keyword evidence="7" id="KW-0472">Membrane</keyword>
<organism evidence="10 11">
    <name type="scientific">Georgenia alba</name>
    <dbReference type="NCBI Taxonomy" id="2233858"/>
    <lineage>
        <taxon>Bacteria</taxon>
        <taxon>Bacillati</taxon>
        <taxon>Actinomycetota</taxon>
        <taxon>Actinomycetes</taxon>
        <taxon>Micrococcales</taxon>
        <taxon>Bogoriellaceae</taxon>
        <taxon>Georgenia</taxon>
    </lineage>
</organism>
<keyword evidence="11" id="KW-1185">Reference proteome</keyword>
<evidence type="ECO:0000256" key="2">
    <source>
        <dbReference type="ARBA" id="ARBA00005417"/>
    </source>
</evidence>
<accession>A0ABW2Q808</accession>
<dbReference type="Gene3D" id="3.40.50.300">
    <property type="entry name" value="P-loop containing nucleotide triphosphate hydrolases"/>
    <property type="match status" value="1"/>
</dbReference>
<keyword evidence="6 10" id="KW-0067">ATP-binding</keyword>
<comment type="caution">
    <text evidence="10">The sequence shown here is derived from an EMBL/GenBank/DDBJ whole genome shotgun (WGS) entry which is preliminary data.</text>
</comment>
<protein>
    <submittedName>
        <fullName evidence="10">ABC transporter ATP-binding protein</fullName>
    </submittedName>
</protein>
<evidence type="ECO:0000256" key="7">
    <source>
        <dbReference type="ARBA" id="ARBA00023136"/>
    </source>
</evidence>